<dbReference type="GO" id="GO:0005886">
    <property type="term" value="C:plasma membrane"/>
    <property type="evidence" value="ECO:0007669"/>
    <property type="project" value="TreeGrafter"/>
</dbReference>
<dbReference type="PANTHER" id="PTHR37313:SF1">
    <property type="entry name" value="UPF0749 PROTEIN RV1823"/>
    <property type="match status" value="1"/>
</dbReference>
<dbReference type="EMBL" id="JACHWR010000004">
    <property type="protein sequence ID" value="MBB3045034.1"/>
    <property type="molecule type" value="Genomic_DNA"/>
</dbReference>
<dbReference type="Gene3D" id="3.30.70.1880">
    <property type="entry name" value="Protein of unknown function DUF881"/>
    <property type="match status" value="1"/>
</dbReference>
<name>A0A7W4Z314_9ACTN</name>
<feature type="coiled-coil region" evidence="2">
    <location>
        <begin position="80"/>
        <end position="135"/>
    </location>
</feature>
<dbReference type="InterPro" id="IPR010273">
    <property type="entry name" value="DUF881"/>
</dbReference>
<proteinExistence type="inferred from homology"/>
<gene>
    <name evidence="3" type="ORF">FHU40_004887</name>
</gene>
<comment type="caution">
    <text evidence="3">The sequence shown here is derived from an EMBL/GenBank/DDBJ whole genome shotgun (WGS) entry which is preliminary data.</text>
</comment>
<dbReference type="RefSeq" id="WP_183595024.1">
    <property type="nucleotide sequence ID" value="NZ_JACHWR010000004.1"/>
</dbReference>
<protein>
    <submittedName>
        <fullName evidence="3">Uncharacterized protein YlxW (UPF0749 family)</fullName>
    </submittedName>
</protein>
<dbReference type="Pfam" id="PF05949">
    <property type="entry name" value="DUF881"/>
    <property type="match status" value="1"/>
</dbReference>
<evidence type="ECO:0000256" key="2">
    <source>
        <dbReference type="SAM" id="Coils"/>
    </source>
</evidence>
<evidence type="ECO:0000313" key="3">
    <source>
        <dbReference type="EMBL" id="MBB3045034.1"/>
    </source>
</evidence>
<comment type="similarity">
    <text evidence="1">Belongs to the UPF0749 family.</text>
</comment>
<dbReference type="PANTHER" id="PTHR37313">
    <property type="entry name" value="UPF0749 PROTEIN RV1825"/>
    <property type="match status" value="1"/>
</dbReference>
<dbReference type="AlphaFoldDB" id="A0A7W4Z314"/>
<keyword evidence="4" id="KW-1185">Reference proteome</keyword>
<evidence type="ECO:0000313" key="4">
    <source>
        <dbReference type="Proteomes" id="UP000589626"/>
    </source>
</evidence>
<accession>A0A7W4Z314</accession>
<evidence type="ECO:0000256" key="1">
    <source>
        <dbReference type="ARBA" id="ARBA00009108"/>
    </source>
</evidence>
<sequence length="287" mass="30495">MPDAPTSDRARTPLLTLITQESMDEDYQHVADRRAASRQPAPTGRRSHWTAAVVVAAFGVLVTIAAVQTSASSGINDANRDSLLRRMEDQRAEAADLQTRIVRLRELIVGLQTKYESAAENAQSAENRTERLAATTGFGAVSGPGVVITVDDAPDGETVRGEDLALLVNGLWEAGAEAVAINGKRLTARSALHNSGAAINLNGPPPMSPPYVVSAIGDNKTLPADLLDTSSGLAFTNVADVLGFSVKRQNVDDVTLPAATQRQLRLRYAVKGTAEQNRIKHGKETAP</sequence>
<organism evidence="3 4">
    <name type="scientific">Nocardioides soli</name>
    <dbReference type="NCBI Taxonomy" id="1036020"/>
    <lineage>
        <taxon>Bacteria</taxon>
        <taxon>Bacillati</taxon>
        <taxon>Actinomycetota</taxon>
        <taxon>Actinomycetes</taxon>
        <taxon>Propionibacteriales</taxon>
        <taxon>Nocardioidaceae</taxon>
        <taxon>Nocardioides</taxon>
    </lineage>
</organism>
<dbReference type="Proteomes" id="UP000589626">
    <property type="component" value="Unassembled WGS sequence"/>
</dbReference>
<keyword evidence="2" id="KW-0175">Coiled coil</keyword>
<reference evidence="3 4" key="1">
    <citation type="submission" date="2020-08" db="EMBL/GenBank/DDBJ databases">
        <title>Sequencing the genomes of 1000 actinobacteria strains.</title>
        <authorList>
            <person name="Klenk H.-P."/>
        </authorList>
    </citation>
    <scope>NUCLEOTIDE SEQUENCE [LARGE SCALE GENOMIC DNA]</scope>
    <source>
        <strain evidence="3 4">DSM 105498</strain>
    </source>
</reference>